<reference evidence="1 2" key="1">
    <citation type="journal article" date="2012" name="Genet. Mol. Biol.">
        <title>Analysis of 16S rRNA and mxaF genes revealing insights into Methylobacterium niche-specific plant association.</title>
        <authorList>
            <person name="Dourado M.N."/>
            <person name="Andreote F.D."/>
            <person name="Dini-Andreote F."/>
            <person name="Conti R."/>
            <person name="Araujo J.M."/>
            <person name="Araujo W.L."/>
        </authorList>
    </citation>
    <scope>NUCLEOTIDE SEQUENCE [LARGE SCALE GENOMIC DNA]</scope>
    <source>
        <strain evidence="1 2">TC3-10</strain>
    </source>
</reference>
<proteinExistence type="predicted"/>
<comment type="caution">
    <text evidence="1">The sequence shown here is derived from an EMBL/GenBank/DDBJ whole genome shotgun (WGS) entry which is preliminary data.</text>
</comment>
<accession>A0ABU7TIU7</accession>
<evidence type="ECO:0000313" key="2">
    <source>
        <dbReference type="Proteomes" id="UP001355206"/>
    </source>
</evidence>
<dbReference type="RefSeq" id="WP_331300715.1">
    <property type="nucleotide sequence ID" value="NZ_MLCA01000001.1"/>
</dbReference>
<dbReference type="EMBL" id="MLCA01000001">
    <property type="protein sequence ID" value="MEE7489439.1"/>
    <property type="molecule type" value="Genomic_DNA"/>
</dbReference>
<evidence type="ECO:0000313" key="1">
    <source>
        <dbReference type="EMBL" id="MEE7489439.1"/>
    </source>
</evidence>
<organism evidence="1 2">
    <name type="scientific">Methylobacterium oryzae</name>
    <dbReference type="NCBI Taxonomy" id="334852"/>
    <lineage>
        <taxon>Bacteria</taxon>
        <taxon>Pseudomonadati</taxon>
        <taxon>Pseudomonadota</taxon>
        <taxon>Alphaproteobacteria</taxon>
        <taxon>Hyphomicrobiales</taxon>
        <taxon>Methylobacteriaceae</taxon>
        <taxon>Methylobacterium</taxon>
    </lineage>
</organism>
<keyword evidence="2" id="KW-1185">Reference proteome</keyword>
<gene>
    <name evidence="1" type="ORF">MOTC310_02700</name>
</gene>
<protein>
    <submittedName>
        <fullName evidence="1">Uncharacterized protein</fullName>
    </submittedName>
</protein>
<name>A0ABU7TIU7_9HYPH</name>
<sequence length="118" mass="13132">MSIANLRRIMDDTDARLHRAKDEDEVRQIGIDHVRALGADLATTAYLKLISEPERTVQQQAEFLQELIAGLFKSIEETFAHHGVRDVALLSDHLEAADVGFVGRLDELFSVVRIGGHA</sequence>
<dbReference type="Proteomes" id="UP001355206">
    <property type="component" value="Unassembled WGS sequence"/>
</dbReference>